<evidence type="ECO:0000313" key="1">
    <source>
        <dbReference type="EMBL" id="VEL26687.1"/>
    </source>
</evidence>
<dbReference type="EMBL" id="CAAALY010081977">
    <property type="protein sequence ID" value="VEL26687.1"/>
    <property type="molecule type" value="Genomic_DNA"/>
</dbReference>
<sequence length="90" mass="10118">MSAVTFVYLYAHSTGVDKREVDRSFRRSRAPRIIAVGASEPDDLQPQMHDPYRASPFAVKSGQASKWVRNQGGLRQPRLGWFTLHSCLTG</sequence>
<comment type="caution">
    <text evidence="1">The sequence shown here is derived from an EMBL/GenBank/DDBJ whole genome shotgun (WGS) entry which is preliminary data.</text>
</comment>
<evidence type="ECO:0000313" key="2">
    <source>
        <dbReference type="Proteomes" id="UP000784294"/>
    </source>
</evidence>
<organism evidence="1 2">
    <name type="scientific">Protopolystoma xenopodis</name>
    <dbReference type="NCBI Taxonomy" id="117903"/>
    <lineage>
        <taxon>Eukaryota</taxon>
        <taxon>Metazoa</taxon>
        <taxon>Spiralia</taxon>
        <taxon>Lophotrochozoa</taxon>
        <taxon>Platyhelminthes</taxon>
        <taxon>Monogenea</taxon>
        <taxon>Polyopisthocotylea</taxon>
        <taxon>Polystomatidea</taxon>
        <taxon>Polystomatidae</taxon>
        <taxon>Protopolystoma</taxon>
    </lineage>
</organism>
<dbReference type="Proteomes" id="UP000784294">
    <property type="component" value="Unassembled WGS sequence"/>
</dbReference>
<protein>
    <submittedName>
        <fullName evidence="1">Uncharacterized protein</fullName>
    </submittedName>
</protein>
<keyword evidence="2" id="KW-1185">Reference proteome</keyword>
<name>A0A3S5BZY7_9PLAT</name>
<gene>
    <name evidence="1" type="ORF">PXEA_LOCUS20127</name>
</gene>
<dbReference type="AlphaFoldDB" id="A0A3S5BZY7"/>
<accession>A0A3S5BZY7</accession>
<reference evidence="1" key="1">
    <citation type="submission" date="2018-11" db="EMBL/GenBank/DDBJ databases">
        <authorList>
            <consortium name="Pathogen Informatics"/>
        </authorList>
    </citation>
    <scope>NUCLEOTIDE SEQUENCE</scope>
</reference>
<proteinExistence type="predicted"/>